<dbReference type="EMBL" id="JACHCC010000002">
    <property type="protein sequence ID" value="MBB6498724.1"/>
    <property type="molecule type" value="Genomic_DNA"/>
</dbReference>
<dbReference type="RefSeq" id="WP_184623110.1">
    <property type="nucleotide sequence ID" value="NZ_JACHCC010000002.1"/>
</dbReference>
<dbReference type="SMART" id="SM00342">
    <property type="entry name" value="HTH_ARAC"/>
    <property type="match status" value="1"/>
</dbReference>
<dbReference type="GO" id="GO:0003700">
    <property type="term" value="F:DNA-binding transcription factor activity"/>
    <property type="evidence" value="ECO:0007669"/>
    <property type="project" value="InterPro"/>
</dbReference>
<dbReference type="GO" id="GO:0043565">
    <property type="term" value="F:sequence-specific DNA binding"/>
    <property type="evidence" value="ECO:0007669"/>
    <property type="project" value="InterPro"/>
</dbReference>
<dbReference type="Proteomes" id="UP000521017">
    <property type="component" value="Unassembled WGS sequence"/>
</dbReference>
<organism evidence="3 4">
    <name type="scientific">Pedobacter cryoconitis</name>
    <dbReference type="NCBI Taxonomy" id="188932"/>
    <lineage>
        <taxon>Bacteria</taxon>
        <taxon>Pseudomonadati</taxon>
        <taxon>Bacteroidota</taxon>
        <taxon>Sphingobacteriia</taxon>
        <taxon>Sphingobacteriales</taxon>
        <taxon>Sphingobacteriaceae</taxon>
        <taxon>Pedobacter</taxon>
    </lineage>
</organism>
<comment type="caution">
    <text evidence="3">The sequence shown here is derived from an EMBL/GenBank/DDBJ whole genome shotgun (WGS) entry which is preliminary data.</text>
</comment>
<name>A0A7X0MH35_9SPHI</name>
<reference evidence="3 4" key="1">
    <citation type="submission" date="2020-08" db="EMBL/GenBank/DDBJ databases">
        <title>Genomic Encyclopedia of Type Strains, Phase IV (KMG-V): Genome sequencing to study the core and pangenomes of soil and plant-associated prokaryotes.</title>
        <authorList>
            <person name="Whitman W."/>
        </authorList>
    </citation>
    <scope>NUCLEOTIDE SEQUENCE [LARGE SCALE GENOMIC DNA]</scope>
    <source>
        <strain evidence="3 4">M2T3</strain>
    </source>
</reference>
<dbReference type="InterPro" id="IPR003313">
    <property type="entry name" value="AraC-bd"/>
</dbReference>
<dbReference type="PANTHER" id="PTHR43280:SF34">
    <property type="entry name" value="ARAC-FAMILY TRANSCRIPTIONAL REGULATOR"/>
    <property type="match status" value="1"/>
</dbReference>
<keyword evidence="1 3" id="KW-0238">DNA-binding</keyword>
<dbReference type="InterPro" id="IPR018060">
    <property type="entry name" value="HTH_AraC"/>
</dbReference>
<dbReference type="AlphaFoldDB" id="A0A7X0MH35"/>
<evidence type="ECO:0000259" key="2">
    <source>
        <dbReference type="PROSITE" id="PS01124"/>
    </source>
</evidence>
<evidence type="ECO:0000256" key="1">
    <source>
        <dbReference type="ARBA" id="ARBA00023125"/>
    </source>
</evidence>
<dbReference type="PROSITE" id="PS01124">
    <property type="entry name" value="HTH_ARAC_FAMILY_2"/>
    <property type="match status" value="1"/>
</dbReference>
<evidence type="ECO:0000313" key="4">
    <source>
        <dbReference type="Proteomes" id="UP000521017"/>
    </source>
</evidence>
<dbReference type="Pfam" id="PF02311">
    <property type="entry name" value="AraC_binding"/>
    <property type="match status" value="1"/>
</dbReference>
<dbReference type="InterPro" id="IPR014710">
    <property type="entry name" value="RmlC-like_jellyroll"/>
</dbReference>
<sequence>MKRYRQFQPVIISSFEVKKWAHPVHNHNHYELIYIKKGSGDHYLNKEIITYAQGNLFLLGPEDEHYFKIRESTHFVFLKFTDLYLHGEEQFKEQWVREMEYLIKNRETRLSRFELNVQDQLVIGQIYEVIISLKHSLVANERLVWLQIMAIATLLKRNLPEITATPQKNREMEAVFAYIHEYIYNPGKLKAEIMAKQFHTTADYIGPYFKRNTGLTLRDYIGDYRKTLIRKRMESGHYSLKQIAAEFGLTDESHVSKLLKREKRKSG</sequence>
<dbReference type="SUPFAM" id="SSF51182">
    <property type="entry name" value="RmlC-like cupins"/>
    <property type="match status" value="1"/>
</dbReference>
<dbReference type="PANTHER" id="PTHR43280">
    <property type="entry name" value="ARAC-FAMILY TRANSCRIPTIONAL REGULATOR"/>
    <property type="match status" value="1"/>
</dbReference>
<protein>
    <submittedName>
        <fullName evidence="3">AraC-like DNA-binding protein</fullName>
    </submittedName>
</protein>
<dbReference type="Gene3D" id="2.60.120.10">
    <property type="entry name" value="Jelly Rolls"/>
    <property type="match status" value="1"/>
</dbReference>
<dbReference type="Gene3D" id="1.10.10.60">
    <property type="entry name" value="Homeodomain-like"/>
    <property type="match status" value="1"/>
</dbReference>
<gene>
    <name evidence="3" type="ORF">HDF25_000861</name>
</gene>
<feature type="domain" description="HTH araC/xylS-type" evidence="2">
    <location>
        <begin position="173"/>
        <end position="267"/>
    </location>
</feature>
<accession>A0A7X0MH35</accession>
<proteinExistence type="predicted"/>
<dbReference type="InterPro" id="IPR011051">
    <property type="entry name" value="RmlC_Cupin_sf"/>
</dbReference>
<evidence type="ECO:0000313" key="3">
    <source>
        <dbReference type="EMBL" id="MBB6498724.1"/>
    </source>
</evidence>